<evidence type="ECO:0000256" key="2">
    <source>
        <dbReference type="ARBA" id="ARBA00006991"/>
    </source>
</evidence>
<keyword evidence="14" id="KW-1185">Reference proteome</keyword>
<evidence type="ECO:0000256" key="11">
    <source>
        <dbReference type="PROSITE-ProRule" id="PRU00042"/>
    </source>
</evidence>
<feature type="domain" description="C2H2-type" evidence="12">
    <location>
        <begin position="327"/>
        <end position="354"/>
    </location>
</feature>
<dbReference type="Pfam" id="PF13912">
    <property type="entry name" value="zf-C2H2_6"/>
    <property type="match status" value="1"/>
</dbReference>
<feature type="domain" description="C2H2-type" evidence="12">
    <location>
        <begin position="220"/>
        <end position="247"/>
    </location>
</feature>
<comment type="similarity">
    <text evidence="2">Belongs to the krueppel C2H2-type zinc-finger protein family.</text>
</comment>
<dbReference type="SMART" id="SM00355">
    <property type="entry name" value="ZnF_C2H2"/>
    <property type="match status" value="9"/>
</dbReference>
<dbReference type="GO" id="GO:0005634">
    <property type="term" value="C:nucleus"/>
    <property type="evidence" value="ECO:0007669"/>
    <property type="project" value="UniProtKB-SubCell"/>
</dbReference>
<keyword evidence="8" id="KW-0238">DNA-binding</keyword>
<dbReference type="PANTHER" id="PTHR24394">
    <property type="entry name" value="ZINC FINGER PROTEIN"/>
    <property type="match status" value="1"/>
</dbReference>
<evidence type="ECO:0000256" key="10">
    <source>
        <dbReference type="ARBA" id="ARBA00023242"/>
    </source>
</evidence>
<feature type="domain" description="C2H2-type" evidence="12">
    <location>
        <begin position="275"/>
        <end position="302"/>
    </location>
</feature>
<dbReference type="FunFam" id="3.30.160.60:FF:001480">
    <property type="entry name" value="Si:cabz01071911.3"/>
    <property type="match status" value="1"/>
</dbReference>
<evidence type="ECO:0000256" key="4">
    <source>
        <dbReference type="ARBA" id="ARBA00022737"/>
    </source>
</evidence>
<dbReference type="FunFam" id="3.30.160.60:FF:002343">
    <property type="entry name" value="Zinc finger protein 33A"/>
    <property type="match status" value="1"/>
</dbReference>
<dbReference type="InterPro" id="IPR036236">
    <property type="entry name" value="Znf_C2H2_sf"/>
</dbReference>
<evidence type="ECO:0000313" key="14">
    <source>
        <dbReference type="Proteomes" id="UP001381693"/>
    </source>
</evidence>
<dbReference type="SUPFAM" id="SSF57667">
    <property type="entry name" value="beta-beta-alpha zinc fingers"/>
    <property type="match status" value="5"/>
</dbReference>
<keyword evidence="5 11" id="KW-0863">Zinc-finger</keyword>
<evidence type="ECO:0000256" key="7">
    <source>
        <dbReference type="ARBA" id="ARBA00023015"/>
    </source>
</evidence>
<reference evidence="13 14" key="1">
    <citation type="submission" date="2023-11" db="EMBL/GenBank/DDBJ databases">
        <title>Halocaridina rubra genome assembly.</title>
        <authorList>
            <person name="Smith C."/>
        </authorList>
    </citation>
    <scope>NUCLEOTIDE SEQUENCE [LARGE SCALE GENOMIC DNA]</scope>
    <source>
        <strain evidence="13">EP-1</strain>
        <tissue evidence="13">Whole</tissue>
    </source>
</reference>
<evidence type="ECO:0000256" key="6">
    <source>
        <dbReference type="ARBA" id="ARBA00022833"/>
    </source>
</evidence>
<evidence type="ECO:0000256" key="5">
    <source>
        <dbReference type="ARBA" id="ARBA00022771"/>
    </source>
</evidence>
<dbReference type="GO" id="GO:0000981">
    <property type="term" value="F:DNA-binding transcription factor activity, RNA polymerase II-specific"/>
    <property type="evidence" value="ECO:0007669"/>
    <property type="project" value="TreeGrafter"/>
</dbReference>
<dbReference type="PROSITE" id="PS00028">
    <property type="entry name" value="ZINC_FINGER_C2H2_1"/>
    <property type="match status" value="7"/>
</dbReference>
<dbReference type="AlphaFoldDB" id="A0AAN8WPT5"/>
<dbReference type="Pfam" id="PF00096">
    <property type="entry name" value="zf-C2H2"/>
    <property type="match status" value="5"/>
</dbReference>
<keyword evidence="3" id="KW-0479">Metal-binding</keyword>
<dbReference type="PROSITE" id="PS50157">
    <property type="entry name" value="ZINC_FINGER_C2H2_2"/>
    <property type="match status" value="8"/>
</dbReference>
<dbReference type="Pfam" id="PF13894">
    <property type="entry name" value="zf-C2H2_4"/>
    <property type="match status" value="1"/>
</dbReference>
<evidence type="ECO:0000256" key="8">
    <source>
        <dbReference type="ARBA" id="ARBA00023125"/>
    </source>
</evidence>
<evidence type="ECO:0000256" key="3">
    <source>
        <dbReference type="ARBA" id="ARBA00022723"/>
    </source>
</evidence>
<dbReference type="Gene3D" id="3.30.160.60">
    <property type="entry name" value="Classic Zinc Finger"/>
    <property type="match status" value="6"/>
</dbReference>
<feature type="domain" description="C2H2-type" evidence="12">
    <location>
        <begin position="136"/>
        <end position="163"/>
    </location>
</feature>
<dbReference type="Proteomes" id="UP001381693">
    <property type="component" value="Unassembled WGS sequence"/>
</dbReference>
<keyword evidence="9" id="KW-0804">Transcription</keyword>
<keyword evidence="7" id="KW-0805">Transcription regulation</keyword>
<feature type="domain" description="C2H2-type" evidence="12">
    <location>
        <begin position="192"/>
        <end position="219"/>
    </location>
</feature>
<keyword evidence="10" id="KW-0539">Nucleus</keyword>
<dbReference type="EMBL" id="JAXCGZ010017103">
    <property type="protein sequence ID" value="KAK7068852.1"/>
    <property type="molecule type" value="Genomic_DNA"/>
</dbReference>
<sequence>MWDIGVGTKVSPEYRYNLDCRYVAQSLIESLFRMEKQDVDYCTTASVVVKTEVDSSELFSKVENAEEPTGLAALLKQGDCKSEPSVDGEKTDAVKFSPALYRLPRRSLSCLVCGERFENHADFRIHLSTHSLLKPYLCNMCGMQFAQKGALMFHIRTHISDRPFLCVECGQRFVEKEQLNEHKRIHIEIKLQKCSVCNKNFNRKRDLEGHMRTHSGEKPYACSLCDKQFAQRGSLIAHLRSHTDEKFKCEKCGKQFGENKNLKKHALRCRNKALFECPMCKEQYFDLQKVKLHLKEHENEASAELSSMVQKQFSENLARNLRRSGSYECPICRIQFASIYHLNNHIREHGKKVAHIRGIPQDMPRNNDTKPVENVAPNIKDPAVLVHMQLLEKLKDNTHGRISLECPICKEPKRDLVDMNAHLKVHENDPIPANAIEKQTTTSNIPHEENVNSENRSVDSEEMANDFYIEPSSVLEVQLSEPIDIGDVGSYSLTSIEGNLGDTNVITHESDMGGILT</sequence>
<dbReference type="FunFam" id="3.30.160.60:FF:000145">
    <property type="entry name" value="Zinc finger protein 574"/>
    <property type="match status" value="1"/>
</dbReference>
<name>A0AAN8WPT5_HALRR</name>
<keyword evidence="6" id="KW-0862">Zinc</keyword>
<feature type="domain" description="C2H2-type" evidence="12">
    <location>
        <begin position="108"/>
        <end position="135"/>
    </location>
</feature>
<dbReference type="GO" id="GO:0003677">
    <property type="term" value="F:DNA binding"/>
    <property type="evidence" value="ECO:0007669"/>
    <property type="project" value="UniProtKB-KW"/>
</dbReference>
<comment type="subcellular location">
    <subcellularLocation>
        <location evidence="1">Nucleus</location>
    </subcellularLocation>
</comment>
<gene>
    <name evidence="13" type="ORF">SK128_000745</name>
</gene>
<evidence type="ECO:0000259" key="12">
    <source>
        <dbReference type="PROSITE" id="PS50157"/>
    </source>
</evidence>
<comment type="caution">
    <text evidence="13">The sequence shown here is derived from an EMBL/GenBank/DDBJ whole genome shotgun (WGS) entry which is preliminary data.</text>
</comment>
<dbReference type="FunFam" id="3.30.160.60:FF:000446">
    <property type="entry name" value="Zinc finger protein"/>
    <property type="match status" value="1"/>
</dbReference>
<accession>A0AAN8WPT5</accession>
<evidence type="ECO:0000256" key="9">
    <source>
        <dbReference type="ARBA" id="ARBA00023163"/>
    </source>
</evidence>
<feature type="domain" description="C2H2-type" evidence="12">
    <location>
        <begin position="247"/>
        <end position="265"/>
    </location>
</feature>
<evidence type="ECO:0000256" key="1">
    <source>
        <dbReference type="ARBA" id="ARBA00004123"/>
    </source>
</evidence>
<keyword evidence="4" id="KW-0677">Repeat</keyword>
<organism evidence="13 14">
    <name type="scientific">Halocaridina rubra</name>
    <name type="common">Hawaiian red shrimp</name>
    <dbReference type="NCBI Taxonomy" id="373956"/>
    <lineage>
        <taxon>Eukaryota</taxon>
        <taxon>Metazoa</taxon>
        <taxon>Ecdysozoa</taxon>
        <taxon>Arthropoda</taxon>
        <taxon>Crustacea</taxon>
        <taxon>Multicrustacea</taxon>
        <taxon>Malacostraca</taxon>
        <taxon>Eumalacostraca</taxon>
        <taxon>Eucarida</taxon>
        <taxon>Decapoda</taxon>
        <taxon>Pleocyemata</taxon>
        <taxon>Caridea</taxon>
        <taxon>Atyoidea</taxon>
        <taxon>Atyidae</taxon>
        <taxon>Halocaridina</taxon>
    </lineage>
</organism>
<protein>
    <recommendedName>
        <fullName evidence="12">C2H2-type domain-containing protein</fullName>
    </recommendedName>
</protein>
<dbReference type="InterPro" id="IPR013087">
    <property type="entry name" value="Znf_C2H2_type"/>
</dbReference>
<evidence type="ECO:0000313" key="13">
    <source>
        <dbReference type="EMBL" id="KAK7068852.1"/>
    </source>
</evidence>
<feature type="domain" description="C2H2-type" evidence="12">
    <location>
        <begin position="164"/>
        <end position="191"/>
    </location>
</feature>
<dbReference type="PANTHER" id="PTHR24394:SF29">
    <property type="entry name" value="MYONEURIN"/>
    <property type="match status" value="1"/>
</dbReference>
<dbReference type="GO" id="GO:0008270">
    <property type="term" value="F:zinc ion binding"/>
    <property type="evidence" value="ECO:0007669"/>
    <property type="project" value="UniProtKB-KW"/>
</dbReference>
<proteinExistence type="inferred from homology"/>